<dbReference type="Pfam" id="PF07690">
    <property type="entry name" value="MFS_1"/>
    <property type="match status" value="1"/>
</dbReference>
<evidence type="ECO:0000259" key="7">
    <source>
        <dbReference type="PROSITE" id="PS50850"/>
    </source>
</evidence>
<dbReference type="eggNOG" id="KOG0255">
    <property type="taxonomic scope" value="Eukaryota"/>
</dbReference>
<dbReference type="Proteomes" id="UP000077154">
    <property type="component" value="Unassembled WGS sequence"/>
</dbReference>
<dbReference type="GO" id="GO:0022857">
    <property type="term" value="F:transmembrane transporter activity"/>
    <property type="evidence" value="ECO:0007669"/>
    <property type="project" value="InterPro"/>
</dbReference>
<feature type="transmembrane region" description="Helical" evidence="6">
    <location>
        <begin position="271"/>
        <end position="296"/>
    </location>
</feature>
<gene>
    <name evidence="8" type="ORF">VC83_02127</name>
</gene>
<feature type="transmembrane region" description="Helical" evidence="6">
    <location>
        <begin position="553"/>
        <end position="573"/>
    </location>
</feature>
<dbReference type="GeneID" id="36285212"/>
<evidence type="ECO:0000256" key="4">
    <source>
        <dbReference type="ARBA" id="ARBA00023136"/>
    </source>
</evidence>
<feature type="transmembrane region" description="Helical" evidence="6">
    <location>
        <begin position="239"/>
        <end position="264"/>
    </location>
</feature>
<name>A0A177AIG9_9PEZI</name>
<dbReference type="AlphaFoldDB" id="A0A177AIG9"/>
<dbReference type="FunFam" id="1.20.1250.20:FF:000460">
    <property type="entry name" value="MFS multidrug transporter, putative"/>
    <property type="match status" value="1"/>
</dbReference>
<dbReference type="InterPro" id="IPR011701">
    <property type="entry name" value="MFS"/>
</dbReference>
<dbReference type="CDD" id="cd17323">
    <property type="entry name" value="MFS_Tpo1_MDR_like"/>
    <property type="match status" value="1"/>
</dbReference>
<feature type="transmembrane region" description="Helical" evidence="6">
    <location>
        <begin position="485"/>
        <end position="508"/>
    </location>
</feature>
<organism evidence="8">
    <name type="scientific">Pseudogymnoascus destructans</name>
    <dbReference type="NCBI Taxonomy" id="655981"/>
    <lineage>
        <taxon>Eukaryota</taxon>
        <taxon>Fungi</taxon>
        <taxon>Dikarya</taxon>
        <taxon>Ascomycota</taxon>
        <taxon>Pezizomycotina</taxon>
        <taxon>Leotiomycetes</taxon>
        <taxon>Thelebolales</taxon>
        <taxon>Thelebolaceae</taxon>
        <taxon>Pseudogymnoascus</taxon>
    </lineage>
</organism>
<dbReference type="RefSeq" id="XP_024326529.1">
    <property type="nucleotide sequence ID" value="XM_024465796.1"/>
</dbReference>
<feature type="transmembrane region" description="Helical" evidence="6">
    <location>
        <begin position="379"/>
        <end position="399"/>
    </location>
</feature>
<keyword evidence="4 6" id="KW-0472">Membrane</keyword>
<accession>A0A177AIG9</accession>
<dbReference type="Gene3D" id="1.20.1250.20">
    <property type="entry name" value="MFS general substrate transporter like domains"/>
    <property type="match status" value="1"/>
</dbReference>
<keyword evidence="2 6" id="KW-0812">Transmembrane</keyword>
<dbReference type="OrthoDB" id="5296287at2759"/>
<feature type="domain" description="Major facilitator superfamily (MFS) profile" evidence="7">
    <location>
        <begin position="147"/>
        <end position="582"/>
    </location>
</feature>
<dbReference type="GO" id="GO:0042908">
    <property type="term" value="P:xenobiotic transport"/>
    <property type="evidence" value="ECO:0007669"/>
    <property type="project" value="UniProtKB-ARBA"/>
</dbReference>
<evidence type="ECO:0000256" key="2">
    <source>
        <dbReference type="ARBA" id="ARBA00022692"/>
    </source>
</evidence>
<dbReference type="InterPro" id="IPR036259">
    <property type="entry name" value="MFS_trans_sf"/>
</dbReference>
<feature type="region of interest" description="Disordered" evidence="5">
    <location>
        <begin position="1"/>
        <end position="49"/>
    </location>
</feature>
<dbReference type="VEuPathDB" id="FungiDB:GMDG_02584"/>
<evidence type="ECO:0000256" key="6">
    <source>
        <dbReference type="SAM" id="Phobius"/>
    </source>
</evidence>
<keyword evidence="3 6" id="KW-1133">Transmembrane helix</keyword>
<reference evidence="8" key="1">
    <citation type="submission" date="2016-03" db="EMBL/GenBank/DDBJ databases">
        <title>Updated assembly of Pseudogymnoascus destructans, the fungus causing white-nose syndrome of bats.</title>
        <authorList>
            <person name="Palmer J.M."/>
            <person name="Drees K.P."/>
            <person name="Foster J.T."/>
            <person name="Lindner D.L."/>
        </authorList>
    </citation>
    <scope>NUCLEOTIDE SEQUENCE [LARGE SCALE GENOMIC DNA]</scope>
    <source>
        <strain evidence="8">20631-21</strain>
    </source>
</reference>
<dbReference type="InterPro" id="IPR005829">
    <property type="entry name" value="Sugar_transporter_CS"/>
</dbReference>
<dbReference type="PANTHER" id="PTHR23502:SF33">
    <property type="entry name" value="MAJOR FACILITATOR SUPERFAMILY (MFS) PROFILE DOMAIN-CONTAINING PROTEIN-RELATED"/>
    <property type="match status" value="1"/>
</dbReference>
<feature type="transmembrane region" description="Helical" evidence="6">
    <location>
        <begin position="182"/>
        <end position="202"/>
    </location>
</feature>
<protein>
    <recommendedName>
        <fullName evidence="7">Major facilitator superfamily (MFS) profile domain-containing protein</fullName>
    </recommendedName>
</protein>
<feature type="transmembrane region" description="Helical" evidence="6">
    <location>
        <begin position="145"/>
        <end position="162"/>
    </location>
</feature>
<dbReference type="InterPro" id="IPR020846">
    <property type="entry name" value="MFS_dom"/>
</dbReference>
<dbReference type="SUPFAM" id="SSF103473">
    <property type="entry name" value="MFS general substrate transporter"/>
    <property type="match status" value="1"/>
</dbReference>
<feature type="transmembrane region" description="Helical" evidence="6">
    <location>
        <begin position="520"/>
        <end position="541"/>
    </location>
</feature>
<feature type="transmembrane region" description="Helical" evidence="6">
    <location>
        <begin position="302"/>
        <end position="322"/>
    </location>
</feature>
<dbReference type="EMBL" id="KV441389">
    <property type="protein sequence ID" value="OAF61252.1"/>
    <property type="molecule type" value="Genomic_DNA"/>
</dbReference>
<sequence length="587" mass="63557">MSHEKTTATDLEAQPTSPSTTLPPPNNTNLETEKKIETPSIASSANSADYEHSEVEAMDAGRQADLAIDRVMSRSLIKTASGAGTLKRAETKSSRITRVLTRIATTKEKLKPSLVPEQNLDEGVVGWEGQDDPNMPLNFPDGKKFLLLLLISAISFISPLASSMFAPGVSFMNKEFHNTSTILSAFCVSVFVLGYAVGPLLLSPLSEIYGRRPVLACANVTFVLWQIGCALAPNLTSLIIFRFFAGVGGSACITVGGGVIADLFHPEQRGFASAIFSLGPLFGPVIGPITGGFIAQRAGWRWVFWVLLIASGVVSCGIECFNNETNHRVLIRRKTEALRISLSRPELGSCYDSAGPPLPPRTVLFNGFMRPIKMLTMTVITPLMSLYMAVIYGLLYLLFTTITGVFQKQYQWAPEITGLAYLGVGIGFFSGVAVVAKISDATVVRMTLANGGVREPEMRLPACVMFACFIPVSFFWYGWAAYKQVHWIVPIIGLVPFGFGMMGVFIPIQTYIIDAFPEYAASAVAALTVSRSVFAAVLPLAAPAMYDKLGLGWGNSLLGFVALAMIPVPALIFKYGKNIRTKYPVKL</sequence>
<feature type="transmembrane region" description="Helical" evidence="6">
    <location>
        <begin position="460"/>
        <end position="479"/>
    </location>
</feature>
<dbReference type="PROSITE" id="PS50850">
    <property type="entry name" value="MFS"/>
    <property type="match status" value="1"/>
</dbReference>
<evidence type="ECO:0000256" key="5">
    <source>
        <dbReference type="SAM" id="MobiDB-lite"/>
    </source>
</evidence>
<dbReference type="GO" id="GO:0016020">
    <property type="term" value="C:membrane"/>
    <property type="evidence" value="ECO:0007669"/>
    <property type="project" value="UniProtKB-SubCell"/>
</dbReference>
<feature type="transmembrane region" description="Helical" evidence="6">
    <location>
        <begin position="214"/>
        <end position="233"/>
    </location>
</feature>
<comment type="subcellular location">
    <subcellularLocation>
        <location evidence="1">Membrane</location>
        <topology evidence="1">Multi-pass membrane protein</topology>
    </subcellularLocation>
</comment>
<dbReference type="GO" id="GO:0140115">
    <property type="term" value="P:export across plasma membrane"/>
    <property type="evidence" value="ECO:0007669"/>
    <property type="project" value="UniProtKB-ARBA"/>
</dbReference>
<evidence type="ECO:0000313" key="8">
    <source>
        <dbReference type="EMBL" id="OAF61252.1"/>
    </source>
</evidence>
<evidence type="ECO:0000256" key="1">
    <source>
        <dbReference type="ARBA" id="ARBA00004141"/>
    </source>
</evidence>
<evidence type="ECO:0000256" key="3">
    <source>
        <dbReference type="ARBA" id="ARBA00022989"/>
    </source>
</evidence>
<feature type="transmembrane region" description="Helical" evidence="6">
    <location>
        <begin position="419"/>
        <end position="439"/>
    </location>
</feature>
<dbReference type="PROSITE" id="PS00216">
    <property type="entry name" value="SUGAR_TRANSPORT_1"/>
    <property type="match status" value="1"/>
</dbReference>
<dbReference type="PANTHER" id="PTHR23502">
    <property type="entry name" value="MAJOR FACILITATOR SUPERFAMILY"/>
    <property type="match status" value="1"/>
</dbReference>
<proteinExistence type="predicted"/>